<dbReference type="SUPFAM" id="SSF53163">
    <property type="entry name" value="HybD-like"/>
    <property type="match status" value="1"/>
</dbReference>
<evidence type="ECO:0000313" key="2">
    <source>
        <dbReference type="Proteomes" id="UP000190890"/>
    </source>
</evidence>
<proteinExistence type="predicted"/>
<keyword evidence="2" id="KW-1185">Reference proteome</keyword>
<reference evidence="1 2" key="1">
    <citation type="submission" date="2016-05" db="EMBL/GenBank/DDBJ databases">
        <title>Microbial solvent formation.</title>
        <authorList>
            <person name="Poehlein A."/>
            <person name="Montoya Solano J.D."/>
            <person name="Flitsch S."/>
            <person name="Krabben P."/>
            <person name="Duerre P."/>
            <person name="Daniel R."/>
        </authorList>
    </citation>
    <scope>NUCLEOTIDE SEQUENCE [LARGE SCALE GENOMIC DNA]</scope>
    <source>
        <strain evidence="1 2">DSM 2619</strain>
    </source>
</reference>
<dbReference type="OrthoDB" id="9815953at2"/>
<organism evidence="1 2">
    <name type="scientific">Clostridium puniceum</name>
    <dbReference type="NCBI Taxonomy" id="29367"/>
    <lineage>
        <taxon>Bacteria</taxon>
        <taxon>Bacillati</taxon>
        <taxon>Bacillota</taxon>
        <taxon>Clostridia</taxon>
        <taxon>Eubacteriales</taxon>
        <taxon>Clostridiaceae</taxon>
        <taxon>Clostridium</taxon>
    </lineage>
</organism>
<dbReference type="EMBL" id="LZZM01000234">
    <property type="protein sequence ID" value="OOM71042.1"/>
    <property type="molecule type" value="Genomic_DNA"/>
</dbReference>
<dbReference type="AlphaFoldDB" id="A0A1S8T047"/>
<dbReference type="Pfam" id="PF06866">
    <property type="entry name" value="DUF1256"/>
    <property type="match status" value="1"/>
</dbReference>
<dbReference type="NCBIfam" id="TIGR02841">
    <property type="entry name" value="spore_YyaC"/>
    <property type="match status" value="1"/>
</dbReference>
<sequence length="178" mass="19722">MNKSNINMNSKFPYNLIFEIKNYINKDTVIVCIGTDKCIGDCLGPLVGSILTENFFPLPVYGTLSSPIHALNISERLDEIYTNHPNAYIIGVDACLGDEDDIGEIRIRDYAIRPGKGVGKELPEVGMASVIGIVDSSDSSELFFSRSIRLSFIMNMAKTISKVFIESYSLNNGQFPRL</sequence>
<evidence type="ECO:0008006" key="3">
    <source>
        <dbReference type="Google" id="ProtNLM"/>
    </source>
</evidence>
<dbReference type="STRING" id="29367.CLPUN_50340"/>
<evidence type="ECO:0000313" key="1">
    <source>
        <dbReference type="EMBL" id="OOM71042.1"/>
    </source>
</evidence>
<dbReference type="InterPro" id="IPR009665">
    <property type="entry name" value="YyaC"/>
</dbReference>
<accession>A0A1S8T047</accession>
<gene>
    <name evidence="1" type="ORF">CLPUN_50340</name>
</gene>
<dbReference type="InterPro" id="IPR023430">
    <property type="entry name" value="Pept_HybD-like_dom_sf"/>
</dbReference>
<comment type="caution">
    <text evidence="1">The sequence shown here is derived from an EMBL/GenBank/DDBJ whole genome shotgun (WGS) entry which is preliminary data.</text>
</comment>
<dbReference type="Proteomes" id="UP000190890">
    <property type="component" value="Unassembled WGS sequence"/>
</dbReference>
<name>A0A1S8T047_9CLOT</name>
<protein>
    <recommendedName>
        <fullName evidence="3">Spore protease YyaC</fullName>
    </recommendedName>
</protein>